<evidence type="ECO:0000313" key="1">
    <source>
        <dbReference type="EMBL" id="KAF6029721.1"/>
    </source>
</evidence>
<accession>A0A7J7JVJ0</accession>
<evidence type="ECO:0000313" key="2">
    <source>
        <dbReference type="Proteomes" id="UP000593567"/>
    </source>
</evidence>
<keyword evidence="2" id="KW-1185">Reference proteome</keyword>
<dbReference type="AlphaFoldDB" id="A0A7J7JVJ0"/>
<dbReference type="Proteomes" id="UP000593567">
    <property type="component" value="Unassembled WGS sequence"/>
</dbReference>
<dbReference type="EMBL" id="VXIV02001793">
    <property type="protein sequence ID" value="KAF6029721.1"/>
    <property type="molecule type" value="Genomic_DNA"/>
</dbReference>
<gene>
    <name evidence="1" type="ORF">EB796_011968</name>
</gene>
<proteinExistence type="predicted"/>
<comment type="caution">
    <text evidence="1">The sequence shown here is derived from an EMBL/GenBank/DDBJ whole genome shotgun (WGS) entry which is preliminary data.</text>
</comment>
<name>A0A7J7JVJ0_BUGNE</name>
<reference evidence="1" key="1">
    <citation type="submission" date="2020-06" db="EMBL/GenBank/DDBJ databases">
        <title>Draft genome of Bugula neritina, a colonial animal packing powerful symbionts and potential medicines.</title>
        <authorList>
            <person name="Rayko M."/>
        </authorList>
    </citation>
    <scope>NUCLEOTIDE SEQUENCE [LARGE SCALE GENOMIC DNA]</scope>
    <source>
        <strain evidence="1">Kwan_BN1</strain>
    </source>
</reference>
<organism evidence="1 2">
    <name type="scientific">Bugula neritina</name>
    <name type="common">Brown bryozoan</name>
    <name type="synonym">Sertularia neritina</name>
    <dbReference type="NCBI Taxonomy" id="10212"/>
    <lineage>
        <taxon>Eukaryota</taxon>
        <taxon>Metazoa</taxon>
        <taxon>Spiralia</taxon>
        <taxon>Lophotrochozoa</taxon>
        <taxon>Bryozoa</taxon>
        <taxon>Gymnolaemata</taxon>
        <taxon>Cheilostomatida</taxon>
        <taxon>Flustrina</taxon>
        <taxon>Buguloidea</taxon>
        <taxon>Bugulidae</taxon>
        <taxon>Bugula</taxon>
    </lineage>
</organism>
<sequence length="72" mass="7967">MNSLYPVCALMCVSRPLGLAPAGYRSYTFPISFSQAIDFLLLSLLLQNTVQLFHSKVKLPNATRHNKGSQTP</sequence>
<protein>
    <submittedName>
        <fullName evidence="1">Uncharacterized protein</fullName>
    </submittedName>
</protein>